<dbReference type="RefSeq" id="WP_103432377.1">
    <property type="nucleotide sequence ID" value="NZ_PPXF01000065.1"/>
</dbReference>
<feature type="domain" description="Aminoglycoside phosphotransferase" evidence="1">
    <location>
        <begin position="31"/>
        <end position="273"/>
    </location>
</feature>
<evidence type="ECO:0000259" key="1">
    <source>
        <dbReference type="Pfam" id="PF01636"/>
    </source>
</evidence>
<dbReference type="PANTHER" id="PTHR21310">
    <property type="entry name" value="AMINOGLYCOSIDE PHOSPHOTRANSFERASE-RELATED-RELATED"/>
    <property type="match status" value="1"/>
</dbReference>
<dbReference type="InterPro" id="IPR011009">
    <property type="entry name" value="Kinase-like_dom_sf"/>
</dbReference>
<name>A0A2S3Z5V0_9MICO</name>
<reference evidence="2 3" key="1">
    <citation type="submission" date="2018-01" db="EMBL/GenBank/DDBJ databases">
        <title>Cryobacterium sp. nov., from glaciers in China.</title>
        <authorList>
            <person name="Liu Q."/>
            <person name="Xin Y.-H."/>
        </authorList>
    </citation>
    <scope>NUCLEOTIDE SEQUENCE [LARGE SCALE GENOMIC DNA]</scope>
    <source>
        <strain evidence="2 3">TMB1-8</strain>
    </source>
</reference>
<comment type="caution">
    <text evidence="2">The sequence shown here is derived from an EMBL/GenBank/DDBJ whole genome shotgun (WGS) entry which is preliminary data.</text>
</comment>
<evidence type="ECO:0000313" key="3">
    <source>
        <dbReference type="Proteomes" id="UP000237104"/>
    </source>
</evidence>
<dbReference type="Gene3D" id="3.90.1200.10">
    <property type="match status" value="1"/>
</dbReference>
<evidence type="ECO:0000313" key="2">
    <source>
        <dbReference type="EMBL" id="POH59591.1"/>
    </source>
</evidence>
<keyword evidence="2" id="KW-0808">Transferase</keyword>
<accession>A0A2S3Z5V0</accession>
<dbReference type="Pfam" id="PF01636">
    <property type="entry name" value="APH"/>
    <property type="match status" value="1"/>
</dbReference>
<dbReference type="InterPro" id="IPR002575">
    <property type="entry name" value="Aminoglycoside_PTrfase"/>
</dbReference>
<dbReference type="EMBL" id="PPXF01000065">
    <property type="protein sequence ID" value="POH59591.1"/>
    <property type="molecule type" value="Genomic_DNA"/>
</dbReference>
<organism evidence="2 3">
    <name type="scientific">Cryobacterium zongtaii</name>
    <dbReference type="NCBI Taxonomy" id="1259217"/>
    <lineage>
        <taxon>Bacteria</taxon>
        <taxon>Bacillati</taxon>
        <taxon>Actinomycetota</taxon>
        <taxon>Actinomycetes</taxon>
        <taxon>Micrococcales</taxon>
        <taxon>Microbacteriaceae</taxon>
        <taxon>Cryobacterium</taxon>
    </lineage>
</organism>
<sequence>MTVPPFDAGVSTETQAALRRILDRFGTVTGIELLTGGMFATTYRVSLAGGTRVIVKTAPADTDRLLTYELDLARTESLVYELAAGRPELLMPRVLHTDFSRSILPVDVVVATHADGVALLGRTTATGEPVATQPDLLQDLGAVMAHLHRVTGSEFGYPNRATGLVAPTWPEAFGLMVGALLADADRWATSVPSAEILRALDRHGAALAEVTIPVLVHTDLWAGNLFVDAVTGRLSGVIDPERAIWGDALFEFAGADQLGRGPVPSALLAGYASSAAQPALGTPTGDARLTLYRLYLALVQLVEIAPRRYEGDWVTEHRAAVNDCLRAALRALA</sequence>
<gene>
    <name evidence="2" type="ORF">C3B59_16970</name>
</gene>
<dbReference type="PANTHER" id="PTHR21310:SF15">
    <property type="entry name" value="AMINOGLYCOSIDE PHOSPHOTRANSFERASE DOMAIN-CONTAINING PROTEIN"/>
    <property type="match status" value="1"/>
</dbReference>
<dbReference type="InterPro" id="IPR051678">
    <property type="entry name" value="AGP_Transferase"/>
</dbReference>
<protein>
    <submittedName>
        <fullName evidence="2">Aminoglycoside phosphotransferase family protein</fullName>
    </submittedName>
</protein>
<dbReference type="GO" id="GO:0016740">
    <property type="term" value="F:transferase activity"/>
    <property type="evidence" value="ECO:0007669"/>
    <property type="project" value="UniProtKB-KW"/>
</dbReference>
<dbReference type="OrthoDB" id="5490445at2"/>
<dbReference type="SUPFAM" id="SSF56112">
    <property type="entry name" value="Protein kinase-like (PK-like)"/>
    <property type="match status" value="1"/>
</dbReference>
<proteinExistence type="predicted"/>
<dbReference type="AlphaFoldDB" id="A0A2S3Z5V0"/>
<dbReference type="Proteomes" id="UP000237104">
    <property type="component" value="Unassembled WGS sequence"/>
</dbReference>